<dbReference type="AlphaFoldDB" id="A0A1U7H284"/>
<reference evidence="1 2" key="1">
    <citation type="submission" date="2016-11" db="EMBL/GenBank/DDBJ databases">
        <title>Draft Genome Sequences of Nine Cyanobacterial Strains from Diverse Habitats.</title>
        <authorList>
            <person name="Zhu T."/>
            <person name="Hou S."/>
            <person name="Lu X."/>
            <person name="Hess W.R."/>
        </authorList>
    </citation>
    <scope>NUCLEOTIDE SEQUENCE [LARGE SCALE GENOMIC DNA]</scope>
    <source>
        <strain evidence="1 2">NIES-592</strain>
    </source>
</reference>
<dbReference type="RefSeq" id="WP_073555546.1">
    <property type="nucleotide sequence ID" value="NZ_MRCA01000003.1"/>
</dbReference>
<evidence type="ECO:0000313" key="2">
    <source>
        <dbReference type="Proteomes" id="UP000186391"/>
    </source>
</evidence>
<sequence length="134" mass="14816">MKASLHNLLGIRKSTFTLIAIASVVGVMSFTNPDNNTYVNYAAERLTSEIQNAICQGPQLPQGQLWEDISKLTANTCKSGLATGINFQENNIKDFIATSTERQNFVAFSIYTTKVPGYNFKTIGAFGNFFTFQK</sequence>
<organism evidence="1 2">
    <name type="scientific">Fischerella major NIES-592</name>
    <dbReference type="NCBI Taxonomy" id="210994"/>
    <lineage>
        <taxon>Bacteria</taxon>
        <taxon>Bacillati</taxon>
        <taxon>Cyanobacteriota</taxon>
        <taxon>Cyanophyceae</taxon>
        <taxon>Nostocales</taxon>
        <taxon>Hapalosiphonaceae</taxon>
        <taxon>Fischerella</taxon>
    </lineage>
</organism>
<comment type="caution">
    <text evidence="1">The sequence shown here is derived from an EMBL/GenBank/DDBJ whole genome shotgun (WGS) entry which is preliminary data.</text>
</comment>
<dbReference type="Pfam" id="PF14271">
    <property type="entry name" value="DUF4359"/>
    <property type="match status" value="1"/>
</dbReference>
<name>A0A1U7H284_9CYAN</name>
<accession>A0A1U7H284</accession>
<evidence type="ECO:0008006" key="3">
    <source>
        <dbReference type="Google" id="ProtNLM"/>
    </source>
</evidence>
<keyword evidence="2" id="KW-1185">Reference proteome</keyword>
<gene>
    <name evidence="1" type="ORF">NIES592_08985</name>
</gene>
<evidence type="ECO:0000313" key="1">
    <source>
        <dbReference type="EMBL" id="OKH15061.1"/>
    </source>
</evidence>
<dbReference type="Proteomes" id="UP000186391">
    <property type="component" value="Unassembled WGS sequence"/>
</dbReference>
<proteinExistence type="predicted"/>
<protein>
    <recommendedName>
        <fullName evidence="3">DUF4359 domain-containing protein</fullName>
    </recommendedName>
</protein>
<dbReference type="InterPro" id="IPR025578">
    <property type="entry name" value="DUF4359"/>
</dbReference>
<dbReference type="EMBL" id="MRCA01000003">
    <property type="protein sequence ID" value="OKH15061.1"/>
    <property type="molecule type" value="Genomic_DNA"/>
</dbReference>
<dbReference type="OrthoDB" id="573423at2"/>